<organism evidence="1 2">
    <name type="scientific">Diphasiastrum complanatum</name>
    <name type="common">Issler's clubmoss</name>
    <name type="synonym">Lycopodium complanatum</name>
    <dbReference type="NCBI Taxonomy" id="34168"/>
    <lineage>
        <taxon>Eukaryota</taxon>
        <taxon>Viridiplantae</taxon>
        <taxon>Streptophyta</taxon>
        <taxon>Embryophyta</taxon>
        <taxon>Tracheophyta</taxon>
        <taxon>Lycopodiopsida</taxon>
        <taxon>Lycopodiales</taxon>
        <taxon>Lycopodiaceae</taxon>
        <taxon>Lycopodioideae</taxon>
        <taxon>Diphasiastrum</taxon>
    </lineage>
</organism>
<evidence type="ECO:0000313" key="1">
    <source>
        <dbReference type="EMBL" id="KAJ7554341.1"/>
    </source>
</evidence>
<comment type="caution">
    <text evidence="1">The sequence shown here is derived from an EMBL/GenBank/DDBJ whole genome shotgun (WGS) entry which is preliminary data.</text>
</comment>
<reference evidence="2" key="1">
    <citation type="journal article" date="2024" name="Proc. Natl. Acad. Sci. U.S.A.">
        <title>Extraordinary preservation of gene collinearity over three hundred million years revealed in homosporous lycophytes.</title>
        <authorList>
            <person name="Li C."/>
            <person name="Wickell D."/>
            <person name="Kuo L.Y."/>
            <person name="Chen X."/>
            <person name="Nie B."/>
            <person name="Liao X."/>
            <person name="Peng D."/>
            <person name="Ji J."/>
            <person name="Jenkins J."/>
            <person name="Williams M."/>
            <person name="Shu S."/>
            <person name="Plott C."/>
            <person name="Barry K."/>
            <person name="Rajasekar S."/>
            <person name="Grimwood J."/>
            <person name="Han X."/>
            <person name="Sun S."/>
            <person name="Hou Z."/>
            <person name="He W."/>
            <person name="Dai G."/>
            <person name="Sun C."/>
            <person name="Schmutz J."/>
            <person name="Leebens-Mack J.H."/>
            <person name="Li F.W."/>
            <person name="Wang L."/>
        </authorList>
    </citation>
    <scope>NUCLEOTIDE SEQUENCE [LARGE SCALE GENOMIC DNA]</scope>
    <source>
        <strain evidence="2">cv. PW_Plant_1</strain>
    </source>
</reference>
<dbReference type="Proteomes" id="UP001162992">
    <property type="component" value="Chromosome 6"/>
</dbReference>
<sequence length="579" mass="63734">MNSMNATSTYKFQTNMSEHMESAVPSSSSLWTWMKDTQFSENSLSEWSNPTQTQGSSITCSSISDIEGAEWPPSTHVAASICSASDVSEQLKELAADLGQEVFTSSNGVVESDQSSVGVLGGTATSISWGSLLLGVGGTEALQTLESSSLEGFTNALYSRPSNQVGNLTELSVRKSEELLPAWDFSEKNLGLEESDVNLASGQAQYSLGQNEHLTGKLLDIEAWSNMDQSQRALTGGLPIQDFSLSALDFSIPSRTHQGSPKIKQETDIYYNSSSMGNSSLSLHSLGSEAYRGSNMTNFLGQPFRSNLSSRETGSPRYPVSSNEIPRRWVTDSSRFPAMLSQLLPGSSAKHGNSHGGSTSRSYLDYTNNVRLDHQQKFSRRSDYSCFTEASLAQHAQHEVKLEPRSTLSRRNMGHIMDESRELVLDSARSTCSLSTCELTTQTYFKRPRLQQTANLPFKIVQPRKEKLSERITALQQLVAPFGKTDTASVLTEAIAHIRCMHDKVQLLSKPYLKNSGAPTRHLDAARSSWNSDKAKDEEHRQDLRSRGLCLVPLSWTLQVASDNVTEYWAPMHLEGGPR</sequence>
<gene>
    <name evidence="1" type="ORF">O6H91_06G135900</name>
</gene>
<evidence type="ECO:0000313" key="2">
    <source>
        <dbReference type="Proteomes" id="UP001162992"/>
    </source>
</evidence>
<dbReference type="EMBL" id="CM055097">
    <property type="protein sequence ID" value="KAJ7554341.1"/>
    <property type="molecule type" value="Genomic_DNA"/>
</dbReference>
<keyword evidence="2" id="KW-1185">Reference proteome</keyword>
<proteinExistence type="predicted"/>
<name>A0ACC2DJ73_DIPCM</name>
<protein>
    <submittedName>
        <fullName evidence="1">Uncharacterized protein</fullName>
    </submittedName>
</protein>
<accession>A0ACC2DJ73</accession>